<dbReference type="Gene3D" id="3.30.420.40">
    <property type="match status" value="2"/>
</dbReference>
<accession>A0A1L0D4U5</accession>
<dbReference type="Gene3D" id="3.90.640.60">
    <property type="match status" value="1"/>
</dbReference>
<dbReference type="Pfam" id="PF00022">
    <property type="entry name" value="Actin"/>
    <property type="match status" value="1"/>
</dbReference>
<name>A0A1L0D4U5_9ASCO</name>
<gene>
    <name evidence="2" type="ORF">SAMEA4029010_CIC11G00000005780</name>
</gene>
<proteinExistence type="inferred from homology"/>
<comment type="similarity">
    <text evidence="1">Belongs to the actin family.</text>
</comment>
<dbReference type="InterPro" id="IPR004000">
    <property type="entry name" value="Actin"/>
</dbReference>
<organism evidence="2 3">
    <name type="scientific">Sungouiella intermedia</name>
    <dbReference type="NCBI Taxonomy" id="45354"/>
    <lineage>
        <taxon>Eukaryota</taxon>
        <taxon>Fungi</taxon>
        <taxon>Dikarya</taxon>
        <taxon>Ascomycota</taxon>
        <taxon>Saccharomycotina</taxon>
        <taxon>Pichiomycetes</taxon>
        <taxon>Metschnikowiaceae</taxon>
        <taxon>Sungouiella</taxon>
    </lineage>
</organism>
<dbReference type="PANTHER" id="PTHR11937">
    <property type="entry name" value="ACTIN"/>
    <property type="match status" value="1"/>
</dbReference>
<dbReference type="InterPro" id="IPR043129">
    <property type="entry name" value="ATPase_NBD"/>
</dbReference>
<dbReference type="SUPFAM" id="SSF53067">
    <property type="entry name" value="Actin-like ATPase domain"/>
    <property type="match status" value="2"/>
</dbReference>
<sequence length="460" mass="50373">MPLFRDENFLVVHAGSEHTLFLFGLLDSLTTPHYKIPTVVYLDASTNQYKGSNPDGTYSEIRPIRGSRIVDVAAFQALLKFILQTIIASHPILTINQVPLLLIIPSLSYSRAAVELISKFVFEVLEFTAFNVLDLSIAASIGLGATGSSLVVNIGHESTQIMPVIAGTCIKYAGVRLDVGGKTINEDLANLLPQLTQDQIEALKTSSIFEVLNGHETSFYSSADLAESKTTSDDEFDVAKIVTEENGEKKLLEEEDEKVETKPNSELERNSFTDASGTKHFIGKERFQGTSRLVGALSEGIFEALQQVPDVDKRQECYDNLIFVGGTSNIAGLKQAVVIKLCENHLTKPPPSKKKSKNELTVNSAIAAYQQADESGDTSGEPNGVLQVPSSIKLVKHPEYFPEWKKPKEKGGSWADVYVLGGEIYSKQIFGANSNHGGDTFMDTDVYEEKGPQAIWDVSY</sequence>
<reference evidence="2 3" key="1">
    <citation type="submission" date="2016-10" db="EMBL/GenBank/DDBJ databases">
        <authorList>
            <person name="de Groot N.N."/>
        </authorList>
    </citation>
    <scope>NUCLEOTIDE SEQUENCE [LARGE SCALE GENOMIC DNA]</scope>
    <source>
        <strain evidence="2 3">CBS 141442</strain>
    </source>
</reference>
<evidence type="ECO:0000313" key="3">
    <source>
        <dbReference type="Proteomes" id="UP000182334"/>
    </source>
</evidence>
<dbReference type="AlphaFoldDB" id="A0A1L0D4U5"/>
<dbReference type="EMBL" id="LT635756">
    <property type="protein sequence ID" value="SGZ46605.1"/>
    <property type="molecule type" value="Genomic_DNA"/>
</dbReference>
<evidence type="ECO:0000313" key="2">
    <source>
        <dbReference type="EMBL" id="SGZ46605.1"/>
    </source>
</evidence>
<dbReference type="SMART" id="SM00268">
    <property type="entry name" value="ACTIN"/>
    <property type="match status" value="1"/>
</dbReference>
<dbReference type="Proteomes" id="UP000182334">
    <property type="component" value="Chromosome I"/>
</dbReference>
<keyword evidence="3" id="KW-1185">Reference proteome</keyword>
<protein>
    <submittedName>
        <fullName evidence="2">CIC11C00000005780</fullName>
    </submittedName>
</protein>
<dbReference type="STRING" id="45354.A0A1L0D4U5"/>
<evidence type="ECO:0000256" key="1">
    <source>
        <dbReference type="RuleBase" id="RU000487"/>
    </source>
</evidence>
<dbReference type="OrthoDB" id="74201at2759"/>